<dbReference type="Gramene" id="AUR62003631-RA">
    <property type="protein sequence ID" value="AUR62003631-RA:cds"/>
    <property type="gene ID" value="AUR62003631"/>
</dbReference>
<dbReference type="OMA" id="CSAADMN"/>
<dbReference type="InterPro" id="IPR025605">
    <property type="entry name" value="OST-HTH/LOTUS_dom"/>
</dbReference>
<dbReference type="Gene3D" id="3.30.420.610">
    <property type="entry name" value="LOTUS domain-like"/>
    <property type="match status" value="2"/>
</dbReference>
<dbReference type="CDD" id="cd10910">
    <property type="entry name" value="PIN_limkain_b1_N_like"/>
    <property type="match status" value="1"/>
</dbReference>
<feature type="compositionally biased region" description="Basic and acidic residues" evidence="1">
    <location>
        <begin position="831"/>
        <end position="840"/>
    </location>
</feature>
<dbReference type="GO" id="GO:0005777">
    <property type="term" value="C:peroxisome"/>
    <property type="evidence" value="ECO:0007669"/>
    <property type="project" value="InterPro"/>
</dbReference>
<evidence type="ECO:0000256" key="1">
    <source>
        <dbReference type="SAM" id="MobiDB-lite"/>
    </source>
</evidence>
<feature type="compositionally biased region" description="Basic and acidic residues" evidence="1">
    <location>
        <begin position="857"/>
        <end position="869"/>
    </location>
</feature>
<protein>
    <recommendedName>
        <fullName evidence="2">HTH OST-type domain-containing protein</fullName>
    </recommendedName>
</protein>
<feature type="region of interest" description="Disordered" evidence="1">
    <location>
        <begin position="634"/>
        <end position="679"/>
    </location>
</feature>
<accession>A0A803KX73</accession>
<dbReference type="InterPro" id="IPR041966">
    <property type="entry name" value="LOTUS-like"/>
</dbReference>
<keyword evidence="4" id="KW-1185">Reference proteome</keyword>
<dbReference type="InterPro" id="IPR021139">
    <property type="entry name" value="NYN"/>
</dbReference>
<dbReference type="PANTHER" id="PTHR14379">
    <property type="entry name" value="LIMKAIN B LKAP"/>
    <property type="match status" value="1"/>
</dbReference>
<reference evidence="3" key="1">
    <citation type="journal article" date="2017" name="Nature">
        <title>The genome of Chenopodium quinoa.</title>
        <authorList>
            <person name="Jarvis D.E."/>
            <person name="Ho Y.S."/>
            <person name="Lightfoot D.J."/>
            <person name="Schmoeckel S.M."/>
            <person name="Li B."/>
            <person name="Borm T.J.A."/>
            <person name="Ohyanagi H."/>
            <person name="Mineta K."/>
            <person name="Michell C.T."/>
            <person name="Saber N."/>
            <person name="Kharbatia N.M."/>
            <person name="Rupper R.R."/>
            <person name="Sharp A.R."/>
            <person name="Dally N."/>
            <person name="Boughton B.A."/>
            <person name="Woo Y.H."/>
            <person name="Gao G."/>
            <person name="Schijlen E.G.W.M."/>
            <person name="Guo X."/>
            <person name="Momin A.A."/>
            <person name="Negrao S."/>
            <person name="Al-Babili S."/>
            <person name="Gehring C."/>
            <person name="Roessner U."/>
            <person name="Jung C."/>
            <person name="Murphy K."/>
            <person name="Arold S.T."/>
            <person name="Gojobori T."/>
            <person name="van der Linden C.G."/>
            <person name="van Loo E.N."/>
            <person name="Jellen E.N."/>
            <person name="Maughan P.J."/>
            <person name="Tester M."/>
        </authorList>
    </citation>
    <scope>NUCLEOTIDE SEQUENCE [LARGE SCALE GENOMIC DNA]</scope>
    <source>
        <strain evidence="3">cv. PI 614886</strain>
    </source>
</reference>
<name>A0A803KX73_CHEQI</name>
<dbReference type="CDD" id="cd08824">
    <property type="entry name" value="LOTUS"/>
    <property type="match status" value="1"/>
</dbReference>
<dbReference type="GO" id="GO:0004540">
    <property type="term" value="F:RNA nuclease activity"/>
    <property type="evidence" value="ECO:0007669"/>
    <property type="project" value="InterPro"/>
</dbReference>
<feature type="domain" description="HTH OST-type" evidence="2">
    <location>
        <begin position="268"/>
        <end position="340"/>
    </location>
</feature>
<dbReference type="Pfam" id="PF12872">
    <property type="entry name" value="OST-HTH"/>
    <property type="match status" value="2"/>
</dbReference>
<dbReference type="InterPro" id="IPR024768">
    <property type="entry name" value="Marf1"/>
</dbReference>
<feature type="region of interest" description="Disordered" evidence="1">
    <location>
        <begin position="762"/>
        <end position="895"/>
    </location>
</feature>
<dbReference type="Gene3D" id="3.40.50.1010">
    <property type="entry name" value="5'-nuclease"/>
    <property type="match status" value="1"/>
</dbReference>
<feature type="compositionally biased region" description="Polar residues" evidence="1">
    <location>
        <begin position="882"/>
        <end position="894"/>
    </location>
</feature>
<dbReference type="PROSITE" id="PS51644">
    <property type="entry name" value="HTH_OST"/>
    <property type="match status" value="2"/>
</dbReference>
<proteinExistence type="predicted"/>
<dbReference type="Pfam" id="PF01936">
    <property type="entry name" value="NYN"/>
    <property type="match status" value="1"/>
</dbReference>
<dbReference type="AlphaFoldDB" id="A0A803KX73"/>
<evidence type="ECO:0000259" key="2">
    <source>
        <dbReference type="PROSITE" id="PS51644"/>
    </source>
</evidence>
<feature type="compositionally biased region" description="Low complexity" evidence="1">
    <location>
        <begin position="37"/>
        <end position="51"/>
    </location>
</feature>
<feature type="compositionally biased region" description="Basic and acidic residues" evidence="1">
    <location>
        <begin position="660"/>
        <end position="679"/>
    </location>
</feature>
<reference evidence="3" key="2">
    <citation type="submission" date="2021-03" db="UniProtKB">
        <authorList>
            <consortium name="EnsemblPlants"/>
        </authorList>
    </citation>
    <scope>IDENTIFICATION</scope>
</reference>
<feature type="compositionally biased region" description="Acidic residues" evidence="1">
    <location>
        <begin position="812"/>
        <end position="825"/>
    </location>
</feature>
<evidence type="ECO:0000313" key="4">
    <source>
        <dbReference type="Proteomes" id="UP000596660"/>
    </source>
</evidence>
<feature type="compositionally biased region" description="Basic and acidic residues" evidence="1">
    <location>
        <begin position="358"/>
        <end position="367"/>
    </location>
</feature>
<feature type="domain" description="HTH OST-type" evidence="2">
    <location>
        <begin position="682"/>
        <end position="755"/>
    </location>
</feature>
<evidence type="ECO:0000313" key="3">
    <source>
        <dbReference type="EnsemblPlants" id="AUR62003631-RA:cds"/>
    </source>
</evidence>
<organism evidence="3 4">
    <name type="scientific">Chenopodium quinoa</name>
    <name type="common">Quinoa</name>
    <dbReference type="NCBI Taxonomy" id="63459"/>
    <lineage>
        <taxon>Eukaryota</taxon>
        <taxon>Viridiplantae</taxon>
        <taxon>Streptophyta</taxon>
        <taxon>Embryophyta</taxon>
        <taxon>Tracheophyta</taxon>
        <taxon>Spermatophyta</taxon>
        <taxon>Magnoliopsida</taxon>
        <taxon>eudicotyledons</taxon>
        <taxon>Gunneridae</taxon>
        <taxon>Pentapetalae</taxon>
        <taxon>Caryophyllales</taxon>
        <taxon>Chenopodiaceae</taxon>
        <taxon>Chenopodioideae</taxon>
        <taxon>Atripliceae</taxon>
        <taxon>Chenopodium</taxon>
    </lineage>
</organism>
<sequence length="949" mass="105613">MNSLTSKSKPIYQFLLSRSSPSSSPSKILCISLFSTSSSSASPNSCKNYSSAPSPSRRHDEVSKNVKVSVWWDIENCSVPNGINVFKITHGITSAIRENGIKGPVQVTAFGDVVCLSRANQEALTSTGVNLVHIPRGGKNSADRSLIVDLMYWVCQNPPPAHIFLISGDRDFAGILHKLRMNNYNILLAANTEGRHNLSVLCSAASIMWNWNELARGEHLIGWHYNQPPDGPFNSWYGHHRGPFEDPYEVSDNSSKVEVSSESNYHPVPVVVLRQLRRIINAYPKGLTIGEFRNELVKMKVPIGKNYYGHNKLSVFLMSVPHILKIESGHNGMYFIRPVAPKVRKSVEGNGTSVGSTSEKKQEVGVTRKEYGQANTITRMEDINPQLPVSPYIDRGERTLEDMGGNVTPENKVLDVAQKDDQVASTNAEVVEIPVAPKEEQHLLSKFGMLKQLWFGTGTDAEETRLTKDVKDAKSKIHDKSDASPGFIRRVISWCNPWRNSSVKKSTEISSQEPGCIEEDSQMLDGALHSKRHDLFCKDTFWSAIQSFLRSRRGSDIVLNSSSRYMLFANSGIYLRGQLAERLQKEGPFSVRPLQESDLHHLIDLLVSEKEWIKEFPTQTPRFKIFLPTVESTKEVPPQNVQPQRSNGLSSIFKSSSSVEKPETKVSSDVHKKPSESSRGDVLADCQKLLDELLSQNPDGFNMGVFKKSFLYKYGYSLDHQKLGYPKLVSLLQIMPGVKIMGGYIYSDSVVYSIGIESLGLTDQSPGPDSDVSDSPRKNVDGESPWEELGPVAKQESEFSPSQVNGKYEPFVSDDDEFSEWEEDITTSQVKAEDQNRSRMDEEDSSLLQILDSWYSTKDESEPQDHGSHAEGLVDCSEESEPPQTSNSTNTSVQGKAAALSASAFNHARKQSSRKSYMFVADPIETKKDKLIDGILGSLKKSGDSKVQE</sequence>
<feature type="compositionally biased region" description="Low complexity" evidence="1">
    <location>
        <begin position="646"/>
        <end position="658"/>
    </location>
</feature>
<feature type="region of interest" description="Disordered" evidence="1">
    <location>
        <begin position="37"/>
        <end position="60"/>
    </location>
</feature>
<dbReference type="Proteomes" id="UP000596660">
    <property type="component" value="Unplaced"/>
</dbReference>
<dbReference type="GO" id="GO:0010468">
    <property type="term" value="P:regulation of gene expression"/>
    <property type="evidence" value="ECO:0007669"/>
    <property type="project" value="InterPro"/>
</dbReference>
<dbReference type="EnsemblPlants" id="AUR62003631-RA">
    <property type="protein sequence ID" value="AUR62003631-RA:cds"/>
    <property type="gene ID" value="AUR62003631"/>
</dbReference>
<feature type="region of interest" description="Disordered" evidence="1">
    <location>
        <begin position="347"/>
        <end position="367"/>
    </location>
</feature>
<dbReference type="PANTHER" id="PTHR14379:SF6">
    <property type="entry name" value="EMB|CAB71880.1"/>
    <property type="match status" value="1"/>
</dbReference>